<name>A0A9P5VG62_9FUNG</name>
<keyword evidence="3" id="KW-1185">Reference proteome</keyword>
<dbReference type="EMBL" id="JAAAUY010001654">
    <property type="protein sequence ID" value="KAF9321022.1"/>
    <property type="molecule type" value="Genomic_DNA"/>
</dbReference>
<feature type="region of interest" description="Disordered" evidence="1">
    <location>
        <begin position="596"/>
        <end position="616"/>
    </location>
</feature>
<comment type="caution">
    <text evidence="2">The sequence shown here is derived from an EMBL/GenBank/DDBJ whole genome shotgun (WGS) entry which is preliminary data.</text>
</comment>
<evidence type="ECO:0000313" key="3">
    <source>
        <dbReference type="Proteomes" id="UP000696485"/>
    </source>
</evidence>
<reference evidence="2" key="1">
    <citation type="journal article" date="2020" name="Fungal Divers.">
        <title>Resolving the Mortierellaceae phylogeny through synthesis of multi-gene phylogenetics and phylogenomics.</title>
        <authorList>
            <person name="Vandepol N."/>
            <person name="Liber J."/>
            <person name="Desiro A."/>
            <person name="Na H."/>
            <person name="Kennedy M."/>
            <person name="Barry K."/>
            <person name="Grigoriev I.V."/>
            <person name="Miller A.N."/>
            <person name="O'Donnell K."/>
            <person name="Stajich J.E."/>
            <person name="Bonito G."/>
        </authorList>
    </citation>
    <scope>NUCLEOTIDE SEQUENCE</scope>
    <source>
        <strain evidence="2">NVP1</strain>
    </source>
</reference>
<gene>
    <name evidence="2" type="ORF">BG006_002689</name>
</gene>
<evidence type="ECO:0000313" key="2">
    <source>
        <dbReference type="EMBL" id="KAF9321022.1"/>
    </source>
</evidence>
<organism evidence="2 3">
    <name type="scientific">Podila minutissima</name>
    <dbReference type="NCBI Taxonomy" id="64525"/>
    <lineage>
        <taxon>Eukaryota</taxon>
        <taxon>Fungi</taxon>
        <taxon>Fungi incertae sedis</taxon>
        <taxon>Mucoromycota</taxon>
        <taxon>Mortierellomycotina</taxon>
        <taxon>Mortierellomycetes</taxon>
        <taxon>Mortierellales</taxon>
        <taxon>Mortierellaceae</taxon>
        <taxon>Podila</taxon>
    </lineage>
</organism>
<evidence type="ECO:0000256" key="1">
    <source>
        <dbReference type="SAM" id="MobiDB-lite"/>
    </source>
</evidence>
<sequence>MALTRMQQVHLSNHAGYSLLRPQDFLEKYGDYVLRVLQMVKHGCLISLYKIPPLDPRKILWRCDPNIIGKHLTEDTISSLVDKAITYIQDFSPPKWIMEPGLTRIQSAVIKSFLNVQEGENTEGNLHRYINSDQRVSWKCQVHKQQGLDQKSLAALQKFVCDHGGHVDMQQAVIRVNLRSTNEADQFWTLLRGTQQIFNISLKLSWKAVRSYLYDLTLDVARSKAVVLEIDGVTLESYPQGFMQYSHDLITKVITDSDIQLVILVNYPRPQELCLHFGRFSVQSAFTVPQLNCSWVELRTELQNFGNLVSLAHVASDLDTAVETLQSVLEKHGYPKTTVVTIHESTWSAVFNLEKGGVVEAYLQDDDCPKGVLASGSLRKLSMDATRLELYSGFHNMGQTRAGLQELHIAHYENLSFKSNLLDIVQSFADLQELHISHHEDVELNNNSITRQTFTDLQESHLPCYGNLNFNNNFFHMAQTLAGLQKIHISYYGDLEFNNNFFCMVQALNLAGLQKIHISHYGDMDFSNNSSHMANINASLQELKIWSRGYNVVYNIEHIFKIWHESTSTFHLTLLDHLKDNQGRVVAQLGVQGRVGKFPGNNTTSDQGSDTNASSHQNDWTIPVGIEFLQWDCDHSFSQLSDYSASFLDMATQQHPLALTMFTLDISRLTGIGLSSVKYIFGRSNLECLQIVCTPVAPNIYDSLSQVLHSVQWSTLKYLVLCGDNIDEWIKL</sequence>
<feature type="non-terminal residue" evidence="2">
    <location>
        <position position="732"/>
    </location>
</feature>
<dbReference type="AlphaFoldDB" id="A0A9P5VG62"/>
<feature type="compositionally biased region" description="Polar residues" evidence="1">
    <location>
        <begin position="600"/>
        <end position="616"/>
    </location>
</feature>
<proteinExistence type="predicted"/>
<accession>A0A9P5VG62</accession>
<protein>
    <submittedName>
        <fullName evidence="2">Uncharacterized protein</fullName>
    </submittedName>
</protein>
<dbReference type="Proteomes" id="UP000696485">
    <property type="component" value="Unassembled WGS sequence"/>
</dbReference>